<dbReference type="AlphaFoldDB" id="A0A1C6RZJ8"/>
<dbReference type="RefSeq" id="WP_218105715.1">
    <property type="nucleotide sequence ID" value="NZ_FMHU01000002.1"/>
</dbReference>
<evidence type="ECO:0000313" key="14">
    <source>
        <dbReference type="EMBL" id="SCL22457.1"/>
    </source>
</evidence>
<proteinExistence type="inferred from homology"/>
<keyword evidence="14" id="KW-0131">Cell cycle</keyword>
<evidence type="ECO:0000256" key="7">
    <source>
        <dbReference type="ARBA" id="ARBA00042896"/>
    </source>
</evidence>
<dbReference type="GO" id="GO:0016491">
    <property type="term" value="F:oxidoreductase activity"/>
    <property type="evidence" value="ECO:0007669"/>
    <property type="project" value="UniProtKB-KW"/>
</dbReference>
<dbReference type="GO" id="GO:0005507">
    <property type="term" value="F:copper ion binding"/>
    <property type="evidence" value="ECO:0007669"/>
    <property type="project" value="InterPro"/>
</dbReference>
<dbReference type="SUPFAM" id="SSF49503">
    <property type="entry name" value="Cupredoxins"/>
    <property type="match status" value="3"/>
</dbReference>
<evidence type="ECO:0000256" key="1">
    <source>
        <dbReference type="ARBA" id="ARBA00010609"/>
    </source>
</evidence>
<dbReference type="InterPro" id="IPR006311">
    <property type="entry name" value="TAT_signal"/>
</dbReference>
<dbReference type="Proteomes" id="UP000198906">
    <property type="component" value="Unassembled WGS sequence"/>
</dbReference>
<evidence type="ECO:0000256" key="3">
    <source>
        <dbReference type="ARBA" id="ARBA00022723"/>
    </source>
</evidence>
<comment type="subunit">
    <text evidence="2">Monomer.</text>
</comment>
<dbReference type="EMBL" id="FMHU01000002">
    <property type="protein sequence ID" value="SCL22457.1"/>
    <property type="molecule type" value="Genomic_DNA"/>
</dbReference>
<evidence type="ECO:0000256" key="2">
    <source>
        <dbReference type="ARBA" id="ARBA00011245"/>
    </source>
</evidence>
<evidence type="ECO:0000256" key="6">
    <source>
        <dbReference type="ARBA" id="ARBA00041027"/>
    </source>
</evidence>
<sequence length="489" mass="53557">MSTRRQLLRLTAASGVIGATGGLAGLVERSGAAPAAAAPPAPVRLAGGTLTPFTVPLTVPQTLRPVLRTATTDYYSVTMHRRRLEILPGTRTEVYTYNGDLPGPTIRATSGRRVVVRQRNRLGMPTAVHLHGGATAPGDDGSGTATIPPGGERVYTYPNQQPHATLWMHDHTHHMEAEHLYRGLSSLYLLSDRTEAALPLPRGQFDVPLVLRDAHLDADAQLVWNMDDADNRTTLLVNGRPWPRFEVQARRYRFRLVNSSNLRFFLLQFADAAEITVIGSDGGLLEAPVTVPYVLLSPGERVEVVVDFSRYQPGTSVVLHNLMGPGPFEQVGSVMRFDVVPARGGGPQLGAAEAAYPAGAADADRTAHRRAAHGRVRHRAPGVHRRKVFDPARIDTTIAWGSTEEWTVTNGNVFMPHNFHMHLVQFRVLGRGDGPPDPTESGLKDTVVVWPGQPVRLRATFDTWRGVYPYHCHMVDHSAMGMMARMKIV</sequence>
<feature type="region of interest" description="Disordered" evidence="10">
    <location>
        <begin position="128"/>
        <end position="150"/>
    </location>
</feature>
<evidence type="ECO:0000259" key="12">
    <source>
        <dbReference type="Pfam" id="PF07731"/>
    </source>
</evidence>
<dbReference type="Pfam" id="PF00394">
    <property type="entry name" value="Cu-oxidase"/>
    <property type="match status" value="1"/>
</dbReference>
<dbReference type="PANTHER" id="PTHR48267:SF1">
    <property type="entry name" value="BILIRUBIN OXIDASE"/>
    <property type="match status" value="1"/>
</dbReference>
<gene>
    <name evidence="14" type="ORF">GA0074694_3366</name>
</gene>
<evidence type="ECO:0000256" key="5">
    <source>
        <dbReference type="ARBA" id="ARBA00038978"/>
    </source>
</evidence>
<evidence type="ECO:0000256" key="9">
    <source>
        <dbReference type="ARBA" id="ARBA00048092"/>
    </source>
</evidence>
<feature type="domain" description="Plastocyanin-like" evidence="12">
    <location>
        <begin position="382"/>
        <end position="487"/>
    </location>
</feature>
<evidence type="ECO:0000256" key="8">
    <source>
        <dbReference type="ARBA" id="ARBA00043090"/>
    </source>
</evidence>
<dbReference type="STRING" id="47866.GA0074694_3366"/>
<dbReference type="InterPro" id="IPR001117">
    <property type="entry name" value="Cu-oxidase_2nd"/>
</dbReference>
<dbReference type="PROSITE" id="PS00080">
    <property type="entry name" value="MULTICOPPER_OXIDASE2"/>
    <property type="match status" value="1"/>
</dbReference>
<dbReference type="InterPro" id="IPR011707">
    <property type="entry name" value="Cu-oxidase-like_N"/>
</dbReference>
<dbReference type="EC" id="1.16.3.4" evidence="5"/>
<organism evidence="14 15">
    <name type="scientific">Micromonospora inyonensis</name>
    <dbReference type="NCBI Taxonomy" id="47866"/>
    <lineage>
        <taxon>Bacteria</taxon>
        <taxon>Bacillati</taxon>
        <taxon>Actinomycetota</taxon>
        <taxon>Actinomycetes</taxon>
        <taxon>Micromonosporales</taxon>
        <taxon>Micromonosporaceae</taxon>
        <taxon>Micromonospora</taxon>
    </lineage>
</organism>
<evidence type="ECO:0000256" key="10">
    <source>
        <dbReference type="SAM" id="MobiDB-lite"/>
    </source>
</evidence>
<feature type="domain" description="Plastocyanin-like" evidence="13">
    <location>
        <begin position="83"/>
        <end position="193"/>
    </location>
</feature>
<name>A0A1C6RZJ8_9ACTN</name>
<feature type="domain" description="Plastocyanin-like" evidence="11">
    <location>
        <begin position="208"/>
        <end position="310"/>
    </location>
</feature>
<protein>
    <recommendedName>
        <fullName evidence="6">Multicopper oxidase CueO</fullName>
        <ecNumber evidence="5">1.16.3.4</ecNumber>
    </recommendedName>
    <alternativeName>
        <fullName evidence="7">Copper efflux oxidase</fullName>
    </alternativeName>
    <alternativeName>
        <fullName evidence="8">Cuprous oxidase</fullName>
    </alternativeName>
</protein>
<evidence type="ECO:0000256" key="4">
    <source>
        <dbReference type="ARBA" id="ARBA00023002"/>
    </source>
</evidence>
<dbReference type="PROSITE" id="PS51318">
    <property type="entry name" value="TAT"/>
    <property type="match status" value="1"/>
</dbReference>
<accession>A0A1C6RZJ8</accession>
<keyword evidence="14" id="KW-0167">Capsid protein</keyword>
<dbReference type="InterPro" id="IPR011706">
    <property type="entry name" value="Cu-oxidase_C"/>
</dbReference>
<dbReference type="InterPro" id="IPR008972">
    <property type="entry name" value="Cupredoxin"/>
</dbReference>
<keyword evidence="14" id="KW-0946">Virion</keyword>
<dbReference type="InterPro" id="IPR002355">
    <property type="entry name" value="Cu_oxidase_Cu_BS"/>
</dbReference>
<keyword evidence="3" id="KW-0479">Metal-binding</keyword>
<dbReference type="GO" id="GO:0051301">
    <property type="term" value="P:cell division"/>
    <property type="evidence" value="ECO:0007669"/>
    <property type="project" value="UniProtKB-KW"/>
</dbReference>
<dbReference type="InterPro" id="IPR045087">
    <property type="entry name" value="Cu-oxidase_fam"/>
</dbReference>
<evidence type="ECO:0000259" key="11">
    <source>
        <dbReference type="Pfam" id="PF00394"/>
    </source>
</evidence>
<dbReference type="Pfam" id="PF07731">
    <property type="entry name" value="Cu-oxidase_2"/>
    <property type="match status" value="1"/>
</dbReference>
<keyword evidence="14" id="KW-0132">Cell division</keyword>
<evidence type="ECO:0000259" key="13">
    <source>
        <dbReference type="Pfam" id="PF07732"/>
    </source>
</evidence>
<dbReference type="Pfam" id="PF07732">
    <property type="entry name" value="Cu-oxidase_3"/>
    <property type="match status" value="1"/>
</dbReference>
<dbReference type="Gene3D" id="2.60.40.420">
    <property type="entry name" value="Cupredoxins - blue copper proteins"/>
    <property type="match status" value="3"/>
</dbReference>
<keyword evidence="4" id="KW-0560">Oxidoreductase</keyword>
<reference evidence="15" key="1">
    <citation type="submission" date="2016-06" db="EMBL/GenBank/DDBJ databases">
        <authorList>
            <person name="Varghese N."/>
        </authorList>
    </citation>
    <scope>NUCLEOTIDE SEQUENCE [LARGE SCALE GENOMIC DNA]</scope>
    <source>
        <strain evidence="15">DSM 46123</strain>
    </source>
</reference>
<keyword evidence="15" id="KW-1185">Reference proteome</keyword>
<dbReference type="PANTHER" id="PTHR48267">
    <property type="entry name" value="CUPREDOXIN SUPERFAMILY PROTEIN"/>
    <property type="match status" value="1"/>
</dbReference>
<evidence type="ECO:0000313" key="15">
    <source>
        <dbReference type="Proteomes" id="UP000198906"/>
    </source>
</evidence>
<comment type="similarity">
    <text evidence="1">Belongs to the multicopper oxidase family.</text>
</comment>
<comment type="catalytic activity">
    <reaction evidence="9">
        <text>4 Cu(+) + O2 + 4 H(+) = 4 Cu(2+) + 2 H2O</text>
        <dbReference type="Rhea" id="RHEA:30083"/>
        <dbReference type="ChEBI" id="CHEBI:15377"/>
        <dbReference type="ChEBI" id="CHEBI:15378"/>
        <dbReference type="ChEBI" id="CHEBI:15379"/>
        <dbReference type="ChEBI" id="CHEBI:29036"/>
        <dbReference type="ChEBI" id="CHEBI:49552"/>
        <dbReference type="EC" id="1.16.3.4"/>
    </reaction>
    <physiologicalReaction direction="left-to-right" evidence="9">
        <dbReference type="Rhea" id="RHEA:30084"/>
    </physiologicalReaction>
</comment>